<dbReference type="STRING" id="759272.G0S4D8"/>
<dbReference type="GeneID" id="18256284"/>
<feature type="compositionally biased region" description="Basic and acidic residues" evidence="1">
    <location>
        <begin position="64"/>
        <end position="88"/>
    </location>
</feature>
<feature type="compositionally biased region" description="Acidic residues" evidence="1">
    <location>
        <begin position="133"/>
        <end position="142"/>
    </location>
</feature>
<evidence type="ECO:0000256" key="1">
    <source>
        <dbReference type="SAM" id="MobiDB-lite"/>
    </source>
</evidence>
<feature type="compositionally biased region" description="Basic residues" evidence="1">
    <location>
        <begin position="489"/>
        <end position="504"/>
    </location>
</feature>
<organism evidence="3">
    <name type="scientific">Chaetomium thermophilum (strain DSM 1495 / CBS 144.50 / IMI 039719)</name>
    <name type="common">Thermochaetoides thermophila</name>
    <dbReference type="NCBI Taxonomy" id="759272"/>
    <lineage>
        <taxon>Eukaryota</taxon>
        <taxon>Fungi</taxon>
        <taxon>Dikarya</taxon>
        <taxon>Ascomycota</taxon>
        <taxon>Pezizomycotina</taxon>
        <taxon>Sordariomycetes</taxon>
        <taxon>Sordariomycetidae</taxon>
        <taxon>Sordariales</taxon>
        <taxon>Chaetomiaceae</taxon>
        <taxon>Thermochaetoides</taxon>
    </lineage>
</organism>
<dbReference type="AlphaFoldDB" id="G0S4D8"/>
<keyword evidence="3" id="KW-1185">Reference proteome</keyword>
<dbReference type="RefSeq" id="XP_006692712.1">
    <property type="nucleotide sequence ID" value="XM_006692649.1"/>
</dbReference>
<dbReference type="Proteomes" id="UP000008066">
    <property type="component" value="Unassembled WGS sequence"/>
</dbReference>
<dbReference type="EMBL" id="GL988041">
    <property type="protein sequence ID" value="EGS20416.1"/>
    <property type="molecule type" value="Genomic_DNA"/>
</dbReference>
<feature type="compositionally biased region" description="Low complexity" evidence="1">
    <location>
        <begin position="390"/>
        <end position="419"/>
    </location>
</feature>
<feature type="compositionally biased region" description="Polar residues" evidence="1">
    <location>
        <begin position="148"/>
        <end position="159"/>
    </location>
</feature>
<name>G0S4D8_CHATD</name>
<feature type="compositionally biased region" description="Low complexity" evidence="1">
    <location>
        <begin position="353"/>
        <end position="370"/>
    </location>
</feature>
<evidence type="ECO:0000313" key="2">
    <source>
        <dbReference type="EMBL" id="EGS20416.1"/>
    </source>
</evidence>
<reference evidence="2 3" key="1">
    <citation type="journal article" date="2011" name="Cell">
        <title>Insight into structure and assembly of the nuclear pore complex by utilizing the genome of a eukaryotic thermophile.</title>
        <authorList>
            <person name="Amlacher S."/>
            <person name="Sarges P."/>
            <person name="Flemming D."/>
            <person name="van Noort V."/>
            <person name="Kunze R."/>
            <person name="Devos D.P."/>
            <person name="Arumugam M."/>
            <person name="Bork P."/>
            <person name="Hurt E."/>
        </authorList>
    </citation>
    <scope>NUCLEOTIDE SEQUENCE [LARGE SCALE GENOMIC DNA]</scope>
    <source>
        <strain evidence="3">DSM 1495 / CBS 144.50 / IMI 039719</strain>
    </source>
</reference>
<feature type="compositionally biased region" description="Acidic residues" evidence="1">
    <location>
        <begin position="458"/>
        <end position="470"/>
    </location>
</feature>
<feature type="compositionally biased region" description="Basic and acidic residues" evidence="1">
    <location>
        <begin position="505"/>
        <end position="519"/>
    </location>
</feature>
<feature type="compositionally biased region" description="Basic and acidic residues" evidence="1">
    <location>
        <begin position="281"/>
        <end position="294"/>
    </location>
</feature>
<proteinExistence type="predicted"/>
<feature type="compositionally biased region" description="Basic and acidic residues" evidence="1">
    <location>
        <begin position="29"/>
        <end position="40"/>
    </location>
</feature>
<evidence type="ECO:0000313" key="3">
    <source>
        <dbReference type="Proteomes" id="UP000008066"/>
    </source>
</evidence>
<gene>
    <name evidence="2" type="ORF">CTHT_0022460</name>
</gene>
<dbReference type="KEGG" id="cthr:CTHT_0022460"/>
<dbReference type="HOGENOM" id="CLU_022039_0_0_1"/>
<sequence>MPRPRRSRVAPARPTVAAETVQQDLAPSDGKHDAASREPESVAVESQSSNLTEPHRARASMLKLDSDQTRALEESKQREDEAMARLDDLSSTSRPEQPESADNERESPARGRPRLTDVSGLDLEDLSLGNLDDSLDDSEDAIDDTRTGYRSTDTSTFSISMFKRGRPRQSSVAGRDDAPIRPSSRGQNTPSISTTLNFSNFRRRAREPSILSSVRKPMRHRSQSVTSQASRAASVLEDGDDSGPDGESTPVDKTRRQTRASQATEAANDDLHVCPSRKRKSLESHENYREKRPALDVSEPDEVPKPEEVLPSIEVDHEPVPASSPTRGRTRERERLSTPAQPPAAEDDPDMAPPMSSSASASNSPVAWPSLDALAHRNYTRKPPPRPETPELIDSSSELSSPPSLTHSPNYPTAAAKAAAARKKASVQPPAAKKLTTADLTSLLPQRRKKSAKRQESIDNDDPFDVDGSSDEERYVADPEDVSYVQARTSRRKKQPLSKSASNRKGKEKEVNGKADGGKKKAVRTYGSAKQQDKENEEVVAEEIVVGGAGNEDDEVESLPEEETTQMLTERIGEELAKAKKKFKEVDKWELSFEEVGPECSSPDPYAR</sequence>
<dbReference type="OMA" id="QDELQMP"/>
<feature type="compositionally biased region" description="Polar residues" evidence="1">
    <location>
        <begin position="184"/>
        <end position="200"/>
    </location>
</feature>
<protein>
    <submittedName>
        <fullName evidence="2">Uncharacterized protein</fullName>
    </submittedName>
</protein>
<feature type="compositionally biased region" description="Low complexity" evidence="1">
    <location>
        <begin position="9"/>
        <end position="18"/>
    </location>
</feature>
<feature type="compositionally biased region" description="Basic and acidic residues" evidence="1">
    <location>
        <begin position="302"/>
        <end position="319"/>
    </location>
</feature>
<accession>G0S4D8</accession>
<feature type="compositionally biased region" description="Low complexity" evidence="1">
    <location>
        <begin position="117"/>
        <end position="132"/>
    </location>
</feature>
<dbReference type="OrthoDB" id="5423493at2759"/>
<feature type="region of interest" description="Disordered" evidence="1">
    <location>
        <begin position="1"/>
        <end position="539"/>
    </location>
</feature>
<dbReference type="eggNOG" id="ENOG502SVPD">
    <property type="taxonomic scope" value="Eukaryota"/>
</dbReference>